<dbReference type="InParanoid" id="A0A2P5EHJ4"/>
<reference evidence="3" key="1">
    <citation type="submission" date="2016-06" db="EMBL/GenBank/DDBJ databases">
        <title>Parallel loss of symbiosis genes in relatives of nitrogen-fixing non-legume Parasponia.</title>
        <authorList>
            <person name="Van Velzen R."/>
            <person name="Holmer R."/>
            <person name="Bu F."/>
            <person name="Rutten L."/>
            <person name="Van Zeijl A."/>
            <person name="Liu W."/>
            <person name="Santuari L."/>
            <person name="Cao Q."/>
            <person name="Sharma T."/>
            <person name="Shen D."/>
            <person name="Roswanjaya Y."/>
            <person name="Wardhani T."/>
            <person name="Kalhor M.S."/>
            <person name="Jansen J."/>
            <person name="Van den Hoogen J."/>
            <person name="Gungor B."/>
            <person name="Hartog M."/>
            <person name="Hontelez J."/>
            <person name="Verver J."/>
            <person name="Yang W.-C."/>
            <person name="Schijlen E."/>
            <person name="Repin R."/>
            <person name="Schilthuizen M."/>
            <person name="Schranz E."/>
            <person name="Heidstra R."/>
            <person name="Miyata K."/>
            <person name="Fedorova E."/>
            <person name="Kohlen W."/>
            <person name="Bisseling T."/>
            <person name="Smit S."/>
            <person name="Geurts R."/>
        </authorList>
    </citation>
    <scope>NUCLEOTIDE SEQUENCE [LARGE SCALE GENOMIC DNA]</scope>
    <source>
        <strain evidence="3">cv. RG33-2</strain>
    </source>
</reference>
<gene>
    <name evidence="2" type="ORF">TorRG33x02_192260</name>
</gene>
<feature type="region of interest" description="Disordered" evidence="1">
    <location>
        <begin position="64"/>
        <end position="88"/>
    </location>
</feature>
<organism evidence="2 3">
    <name type="scientific">Trema orientale</name>
    <name type="common">Charcoal tree</name>
    <name type="synonym">Celtis orientalis</name>
    <dbReference type="NCBI Taxonomy" id="63057"/>
    <lineage>
        <taxon>Eukaryota</taxon>
        <taxon>Viridiplantae</taxon>
        <taxon>Streptophyta</taxon>
        <taxon>Embryophyta</taxon>
        <taxon>Tracheophyta</taxon>
        <taxon>Spermatophyta</taxon>
        <taxon>Magnoliopsida</taxon>
        <taxon>eudicotyledons</taxon>
        <taxon>Gunneridae</taxon>
        <taxon>Pentapetalae</taxon>
        <taxon>rosids</taxon>
        <taxon>fabids</taxon>
        <taxon>Rosales</taxon>
        <taxon>Cannabaceae</taxon>
        <taxon>Trema</taxon>
    </lineage>
</organism>
<keyword evidence="3" id="KW-1185">Reference proteome</keyword>
<feature type="compositionally biased region" description="Polar residues" evidence="1">
    <location>
        <begin position="79"/>
        <end position="88"/>
    </location>
</feature>
<proteinExistence type="predicted"/>
<dbReference type="Proteomes" id="UP000237000">
    <property type="component" value="Unassembled WGS sequence"/>
</dbReference>
<comment type="caution">
    <text evidence="2">The sequence shown here is derived from an EMBL/GenBank/DDBJ whole genome shotgun (WGS) entry which is preliminary data.</text>
</comment>
<sequence length="88" mass="10161">MISESCSIAEDVDKKIEERITLMIGKEGEHGLMKKFRQKADKLKKYQQDAKKAIIEEMVKNGRVQEERRRGDAEAGQIVVTTSNKDWH</sequence>
<dbReference type="AlphaFoldDB" id="A0A2P5EHJ4"/>
<accession>A0A2P5EHJ4</accession>
<protein>
    <submittedName>
        <fullName evidence="2">Uncharacterized protein</fullName>
    </submittedName>
</protein>
<feature type="compositionally biased region" description="Basic and acidic residues" evidence="1">
    <location>
        <begin position="64"/>
        <end position="73"/>
    </location>
</feature>
<name>A0A2P5EHJ4_TREOI</name>
<dbReference type="EMBL" id="JXTC01000154">
    <property type="protein sequence ID" value="PON84974.1"/>
    <property type="molecule type" value="Genomic_DNA"/>
</dbReference>
<evidence type="ECO:0000313" key="3">
    <source>
        <dbReference type="Proteomes" id="UP000237000"/>
    </source>
</evidence>
<evidence type="ECO:0000256" key="1">
    <source>
        <dbReference type="SAM" id="MobiDB-lite"/>
    </source>
</evidence>
<dbReference type="OrthoDB" id="10307032at2759"/>
<evidence type="ECO:0000313" key="2">
    <source>
        <dbReference type="EMBL" id="PON84974.1"/>
    </source>
</evidence>